<dbReference type="Gramene" id="Mp8g02040.1">
    <property type="protein sequence ID" value="Mp8g02040.1.cds1"/>
    <property type="gene ID" value="Mp8g02040"/>
</dbReference>
<protein>
    <submittedName>
        <fullName evidence="2">Uncharacterized protein</fullName>
    </submittedName>
</protein>
<dbReference type="EMBL" id="KZ772684">
    <property type="protein sequence ID" value="PTQ46020.1"/>
    <property type="molecule type" value="Genomic_DNA"/>
</dbReference>
<gene>
    <name evidence="2" type="ORF">MARPO_0012s0003</name>
</gene>
<name>A0A2R6XIS8_MARPO</name>
<dbReference type="Proteomes" id="UP000244005">
    <property type="component" value="Unassembled WGS sequence"/>
</dbReference>
<organism evidence="2 3">
    <name type="scientific">Marchantia polymorpha</name>
    <name type="common">Common liverwort</name>
    <name type="synonym">Marchantia aquatica</name>
    <dbReference type="NCBI Taxonomy" id="3197"/>
    <lineage>
        <taxon>Eukaryota</taxon>
        <taxon>Viridiplantae</taxon>
        <taxon>Streptophyta</taxon>
        <taxon>Embryophyta</taxon>
        <taxon>Marchantiophyta</taxon>
        <taxon>Marchantiopsida</taxon>
        <taxon>Marchantiidae</taxon>
        <taxon>Marchantiales</taxon>
        <taxon>Marchantiaceae</taxon>
        <taxon>Marchantia</taxon>
    </lineage>
</organism>
<accession>A0A2R6XIS8</accession>
<keyword evidence="3" id="KW-1185">Reference proteome</keyword>
<feature type="region of interest" description="Disordered" evidence="1">
    <location>
        <begin position="1"/>
        <end position="32"/>
    </location>
</feature>
<evidence type="ECO:0000313" key="2">
    <source>
        <dbReference type="EMBL" id="PTQ46020.1"/>
    </source>
</evidence>
<reference evidence="3" key="1">
    <citation type="journal article" date="2017" name="Cell">
        <title>Insights into land plant evolution garnered from the Marchantia polymorpha genome.</title>
        <authorList>
            <person name="Bowman J.L."/>
            <person name="Kohchi T."/>
            <person name="Yamato K.T."/>
            <person name="Jenkins J."/>
            <person name="Shu S."/>
            <person name="Ishizaki K."/>
            <person name="Yamaoka S."/>
            <person name="Nishihama R."/>
            <person name="Nakamura Y."/>
            <person name="Berger F."/>
            <person name="Adam C."/>
            <person name="Aki S.S."/>
            <person name="Althoff F."/>
            <person name="Araki T."/>
            <person name="Arteaga-Vazquez M.A."/>
            <person name="Balasubrmanian S."/>
            <person name="Barry K."/>
            <person name="Bauer D."/>
            <person name="Boehm C.R."/>
            <person name="Briginshaw L."/>
            <person name="Caballero-Perez J."/>
            <person name="Catarino B."/>
            <person name="Chen F."/>
            <person name="Chiyoda S."/>
            <person name="Chovatia M."/>
            <person name="Davies K.M."/>
            <person name="Delmans M."/>
            <person name="Demura T."/>
            <person name="Dierschke T."/>
            <person name="Dolan L."/>
            <person name="Dorantes-Acosta A.E."/>
            <person name="Eklund D.M."/>
            <person name="Florent S.N."/>
            <person name="Flores-Sandoval E."/>
            <person name="Fujiyama A."/>
            <person name="Fukuzawa H."/>
            <person name="Galik B."/>
            <person name="Grimanelli D."/>
            <person name="Grimwood J."/>
            <person name="Grossniklaus U."/>
            <person name="Hamada T."/>
            <person name="Haseloff J."/>
            <person name="Hetherington A.J."/>
            <person name="Higo A."/>
            <person name="Hirakawa Y."/>
            <person name="Hundley H.N."/>
            <person name="Ikeda Y."/>
            <person name="Inoue K."/>
            <person name="Inoue S.I."/>
            <person name="Ishida S."/>
            <person name="Jia Q."/>
            <person name="Kakita M."/>
            <person name="Kanazawa T."/>
            <person name="Kawai Y."/>
            <person name="Kawashima T."/>
            <person name="Kennedy M."/>
            <person name="Kinose K."/>
            <person name="Kinoshita T."/>
            <person name="Kohara Y."/>
            <person name="Koide E."/>
            <person name="Komatsu K."/>
            <person name="Kopischke S."/>
            <person name="Kubo M."/>
            <person name="Kyozuka J."/>
            <person name="Lagercrantz U."/>
            <person name="Lin S.S."/>
            <person name="Lindquist E."/>
            <person name="Lipzen A.M."/>
            <person name="Lu C.W."/>
            <person name="De Luna E."/>
            <person name="Martienssen R.A."/>
            <person name="Minamino N."/>
            <person name="Mizutani M."/>
            <person name="Mizutani M."/>
            <person name="Mochizuki N."/>
            <person name="Monte I."/>
            <person name="Mosher R."/>
            <person name="Nagasaki H."/>
            <person name="Nakagami H."/>
            <person name="Naramoto S."/>
            <person name="Nishitani K."/>
            <person name="Ohtani M."/>
            <person name="Okamoto T."/>
            <person name="Okumura M."/>
            <person name="Phillips J."/>
            <person name="Pollak B."/>
            <person name="Reinders A."/>
            <person name="Rovekamp M."/>
            <person name="Sano R."/>
            <person name="Sawa S."/>
            <person name="Schmid M.W."/>
            <person name="Shirakawa M."/>
            <person name="Solano R."/>
            <person name="Spunde A."/>
            <person name="Suetsugu N."/>
            <person name="Sugano S."/>
            <person name="Sugiyama A."/>
            <person name="Sun R."/>
            <person name="Suzuki Y."/>
            <person name="Takenaka M."/>
            <person name="Takezawa D."/>
            <person name="Tomogane H."/>
            <person name="Tsuzuki M."/>
            <person name="Ueda T."/>
            <person name="Umeda M."/>
            <person name="Ward J.M."/>
            <person name="Watanabe Y."/>
            <person name="Yazaki K."/>
            <person name="Yokoyama R."/>
            <person name="Yoshitake Y."/>
            <person name="Yotsui I."/>
            <person name="Zachgo S."/>
            <person name="Schmutz J."/>
        </authorList>
    </citation>
    <scope>NUCLEOTIDE SEQUENCE [LARGE SCALE GENOMIC DNA]</scope>
    <source>
        <strain evidence="3">Tak-1</strain>
    </source>
</reference>
<evidence type="ECO:0000256" key="1">
    <source>
        <dbReference type="SAM" id="MobiDB-lite"/>
    </source>
</evidence>
<dbReference type="AlphaFoldDB" id="A0A2R6XIS8"/>
<evidence type="ECO:0000313" key="3">
    <source>
        <dbReference type="Proteomes" id="UP000244005"/>
    </source>
</evidence>
<proteinExistence type="predicted"/>
<sequence length="79" mass="8446">MRSELESDVSGSHTSLGHGRPTPSPLHVSQTCVRPDCHHSSEIARQAKPAIRICSIVALPSGIDPVRHPSLIPSPEHLA</sequence>